<accession>A0AAD9DZ98</accession>
<name>A0AAD9DZ98_9TELE</name>
<evidence type="ECO:0000259" key="1">
    <source>
        <dbReference type="PROSITE" id="PS50106"/>
    </source>
</evidence>
<keyword evidence="3" id="KW-1185">Reference proteome</keyword>
<sequence length="229" mass="24412">MSKVAQKKSHWTAKVNECAICKDSRGEFNVQLRGGAENGEFAYVGPVNESVLLYKSGKLTEGELLLEVETLSVSGLPLYDVLNILRNFNGPVRLKTVRQVYPPLLCCMVSAQPCPGPGRTVQTRPLPSSQCRVLASSLSLTQWGAAWVGPHLGQARCALRGSTRPTTGVQLVSSGDVSPSRSEHLQLTLSGVEPSKPTLVPAVITGTSEEYAQQGWGALLPTITSGGVK</sequence>
<comment type="caution">
    <text evidence="2">The sequence shown here is derived from an EMBL/GenBank/DDBJ whole genome shotgun (WGS) entry which is preliminary data.</text>
</comment>
<organism evidence="2 3">
    <name type="scientific">Electrophorus voltai</name>
    <dbReference type="NCBI Taxonomy" id="2609070"/>
    <lineage>
        <taxon>Eukaryota</taxon>
        <taxon>Metazoa</taxon>
        <taxon>Chordata</taxon>
        <taxon>Craniata</taxon>
        <taxon>Vertebrata</taxon>
        <taxon>Euteleostomi</taxon>
        <taxon>Actinopterygii</taxon>
        <taxon>Neopterygii</taxon>
        <taxon>Teleostei</taxon>
        <taxon>Ostariophysi</taxon>
        <taxon>Gymnotiformes</taxon>
        <taxon>Gymnotoidei</taxon>
        <taxon>Gymnotidae</taxon>
        <taxon>Electrophorus</taxon>
    </lineage>
</organism>
<dbReference type="GO" id="GO:0007165">
    <property type="term" value="P:signal transduction"/>
    <property type="evidence" value="ECO:0007669"/>
    <property type="project" value="TreeGrafter"/>
</dbReference>
<protein>
    <recommendedName>
        <fullName evidence="1">PDZ domain-containing protein</fullName>
    </recommendedName>
</protein>
<dbReference type="Proteomes" id="UP001239994">
    <property type="component" value="Unassembled WGS sequence"/>
</dbReference>
<dbReference type="PROSITE" id="PS50106">
    <property type="entry name" value="PDZ"/>
    <property type="match status" value="1"/>
</dbReference>
<dbReference type="PANTHER" id="PTHR10316">
    <property type="entry name" value="MEMBRANE ASSOCIATED GUANYLATE KINASE-RELATED"/>
    <property type="match status" value="1"/>
</dbReference>
<evidence type="ECO:0000313" key="3">
    <source>
        <dbReference type="Proteomes" id="UP001239994"/>
    </source>
</evidence>
<dbReference type="GO" id="GO:0005737">
    <property type="term" value="C:cytoplasm"/>
    <property type="evidence" value="ECO:0007669"/>
    <property type="project" value="TreeGrafter"/>
</dbReference>
<dbReference type="GO" id="GO:0005911">
    <property type="term" value="C:cell-cell junction"/>
    <property type="evidence" value="ECO:0007669"/>
    <property type="project" value="TreeGrafter"/>
</dbReference>
<gene>
    <name evidence="2" type="ORF">P4O66_000427</name>
</gene>
<dbReference type="InterPro" id="IPR001478">
    <property type="entry name" value="PDZ"/>
</dbReference>
<dbReference type="CDD" id="cd06730">
    <property type="entry name" value="PDZ0_MAGI-1_3-like"/>
    <property type="match status" value="1"/>
</dbReference>
<proteinExistence type="predicted"/>
<reference evidence="2" key="1">
    <citation type="submission" date="2023-03" db="EMBL/GenBank/DDBJ databases">
        <title>Electrophorus voltai genome.</title>
        <authorList>
            <person name="Bian C."/>
        </authorList>
    </citation>
    <scope>NUCLEOTIDE SEQUENCE</scope>
    <source>
        <strain evidence="2">CB-2022</strain>
        <tissue evidence="2">Muscle</tissue>
    </source>
</reference>
<dbReference type="PANTHER" id="PTHR10316:SF12">
    <property type="entry name" value="MEMBRANE-ASSOCIATED GUANYLATE KINASE, WW AND PDZ DOMAIN-CONTAINING PROTEIN 1"/>
    <property type="match status" value="1"/>
</dbReference>
<dbReference type="EMBL" id="JAROKS010000011">
    <property type="protein sequence ID" value="KAK1799546.1"/>
    <property type="molecule type" value="Genomic_DNA"/>
</dbReference>
<dbReference type="Gene3D" id="2.30.42.10">
    <property type="match status" value="1"/>
</dbReference>
<feature type="domain" description="PDZ" evidence="1">
    <location>
        <begin position="17"/>
        <end position="100"/>
    </location>
</feature>
<dbReference type="FunFam" id="2.30.42.10:FF:000103">
    <property type="entry name" value="membrane-associated guanylate kinase, WW and PDZ domain-containing protein 1 isoform X2"/>
    <property type="match status" value="1"/>
</dbReference>
<dbReference type="SUPFAM" id="SSF50156">
    <property type="entry name" value="PDZ domain-like"/>
    <property type="match status" value="1"/>
</dbReference>
<dbReference type="AlphaFoldDB" id="A0AAD9DZ98"/>
<dbReference type="InterPro" id="IPR036034">
    <property type="entry name" value="PDZ_sf"/>
</dbReference>
<evidence type="ECO:0000313" key="2">
    <source>
        <dbReference type="EMBL" id="KAK1799546.1"/>
    </source>
</evidence>